<dbReference type="SUPFAM" id="SSF54570">
    <property type="entry name" value="Ribosomal protein S19"/>
    <property type="match status" value="1"/>
</dbReference>
<dbReference type="GO" id="GO:0022627">
    <property type="term" value="C:cytosolic small ribosomal subunit"/>
    <property type="evidence" value="ECO:0007669"/>
    <property type="project" value="TreeGrafter"/>
</dbReference>
<evidence type="ECO:0008006" key="7">
    <source>
        <dbReference type="Google" id="ProtNLM"/>
    </source>
</evidence>
<name>A0A540MPR2_MALBA</name>
<dbReference type="InterPro" id="IPR002222">
    <property type="entry name" value="Ribosomal_uS19"/>
</dbReference>
<dbReference type="NCBIfam" id="NF003121">
    <property type="entry name" value="PRK04038.1"/>
    <property type="match status" value="1"/>
</dbReference>
<dbReference type="FunFam" id="3.30.860.10:FF:000002">
    <property type="entry name" value="40S ribosomal protein S15"/>
    <property type="match status" value="1"/>
</dbReference>
<dbReference type="Gene3D" id="3.40.50.300">
    <property type="entry name" value="P-loop containing nucleotide triphosphate hydrolases"/>
    <property type="match status" value="1"/>
</dbReference>
<reference evidence="5 6" key="1">
    <citation type="journal article" date="2019" name="G3 (Bethesda)">
        <title>Sequencing of a Wild Apple (Malus baccata) Genome Unravels the Differences Between Cultivated and Wild Apple Species Regarding Disease Resistance and Cold Tolerance.</title>
        <authorList>
            <person name="Chen X."/>
        </authorList>
    </citation>
    <scope>NUCLEOTIDE SEQUENCE [LARGE SCALE GENOMIC DNA]</scope>
    <source>
        <strain evidence="6">cv. Shandingzi</strain>
        <tissue evidence="5">Leaves</tissue>
    </source>
</reference>
<dbReference type="InterPro" id="IPR023575">
    <property type="entry name" value="Ribosomal_uS19_SF"/>
</dbReference>
<comment type="caution">
    <text evidence="5">The sequence shown here is derived from an EMBL/GenBank/DDBJ whole genome shotgun (WGS) entry which is preliminary data.</text>
</comment>
<dbReference type="InterPro" id="IPR005713">
    <property type="entry name" value="Ribosomal_uS19_euk/arc"/>
</dbReference>
<dbReference type="PANTHER" id="PTHR11880">
    <property type="entry name" value="RIBOSOMAL PROTEIN S19P FAMILY MEMBER"/>
    <property type="match status" value="1"/>
</dbReference>
<keyword evidence="2 4" id="KW-0689">Ribosomal protein</keyword>
<dbReference type="PRINTS" id="PR00975">
    <property type="entry name" value="RIBOSOMALS19"/>
</dbReference>
<dbReference type="HAMAP" id="MF_00531">
    <property type="entry name" value="Ribosomal_uS19"/>
    <property type="match status" value="1"/>
</dbReference>
<dbReference type="GO" id="GO:0006412">
    <property type="term" value="P:translation"/>
    <property type="evidence" value="ECO:0007669"/>
    <property type="project" value="InterPro"/>
</dbReference>
<evidence type="ECO:0000313" key="6">
    <source>
        <dbReference type="Proteomes" id="UP000315295"/>
    </source>
</evidence>
<dbReference type="GO" id="GO:0003723">
    <property type="term" value="F:RNA binding"/>
    <property type="evidence" value="ECO:0007669"/>
    <property type="project" value="InterPro"/>
</dbReference>
<comment type="similarity">
    <text evidence="1 4">Belongs to the universal ribosomal protein uS19 family.</text>
</comment>
<dbReference type="GO" id="GO:0003735">
    <property type="term" value="F:structural constituent of ribosome"/>
    <property type="evidence" value="ECO:0007669"/>
    <property type="project" value="InterPro"/>
</dbReference>
<dbReference type="InterPro" id="IPR020934">
    <property type="entry name" value="Ribosomal_uS19_CS"/>
</dbReference>
<dbReference type="Gene3D" id="3.30.860.10">
    <property type="entry name" value="30s Ribosomal Protein S19, Chain A"/>
    <property type="match status" value="1"/>
</dbReference>
<dbReference type="GO" id="GO:0000028">
    <property type="term" value="P:ribosomal small subunit assembly"/>
    <property type="evidence" value="ECO:0007669"/>
    <property type="project" value="TreeGrafter"/>
</dbReference>
<dbReference type="Proteomes" id="UP000315295">
    <property type="component" value="Unassembled WGS sequence"/>
</dbReference>
<evidence type="ECO:0000256" key="3">
    <source>
        <dbReference type="ARBA" id="ARBA00023274"/>
    </source>
</evidence>
<keyword evidence="6" id="KW-1185">Reference proteome</keyword>
<gene>
    <name evidence="5" type="ORF">C1H46_013576</name>
</gene>
<dbReference type="InterPro" id="IPR027417">
    <property type="entry name" value="P-loop_NTPase"/>
</dbReference>
<evidence type="ECO:0000256" key="4">
    <source>
        <dbReference type="RuleBase" id="RU003485"/>
    </source>
</evidence>
<evidence type="ECO:0000256" key="1">
    <source>
        <dbReference type="ARBA" id="ARBA00007345"/>
    </source>
</evidence>
<proteinExistence type="inferred from homology"/>
<dbReference type="Pfam" id="PF00203">
    <property type="entry name" value="Ribosomal_S19"/>
    <property type="match status" value="1"/>
</dbReference>
<keyword evidence="3 4" id="KW-0687">Ribonucleoprotein</keyword>
<dbReference type="AlphaFoldDB" id="A0A540MPR2"/>
<organism evidence="5 6">
    <name type="scientific">Malus baccata</name>
    <name type="common">Siberian crab apple</name>
    <name type="synonym">Pyrus baccata</name>
    <dbReference type="NCBI Taxonomy" id="106549"/>
    <lineage>
        <taxon>Eukaryota</taxon>
        <taxon>Viridiplantae</taxon>
        <taxon>Streptophyta</taxon>
        <taxon>Embryophyta</taxon>
        <taxon>Tracheophyta</taxon>
        <taxon>Spermatophyta</taxon>
        <taxon>Magnoliopsida</taxon>
        <taxon>eudicotyledons</taxon>
        <taxon>Gunneridae</taxon>
        <taxon>Pentapetalae</taxon>
        <taxon>rosids</taxon>
        <taxon>fabids</taxon>
        <taxon>Rosales</taxon>
        <taxon>Rosaceae</taxon>
        <taxon>Amygdaloideae</taxon>
        <taxon>Maleae</taxon>
        <taxon>Malus</taxon>
    </lineage>
</organism>
<accession>A0A540MPR2</accession>
<sequence length="321" mass="36257">MQVHQSYTDAASSLLVTALNEGRDVIMDGTLSWLAFVEHTIDMARDVHNCRYRMGVGYKEKTLQNRVGWSGLFVMLNLAVVRGIRRAIMVGRAVRVSSQLNSHKRFASSFYRYCQLVDNARLYCTNATAGPPKLEKKNLLFRKTLAATHRSEFFQALLPPSASDTESYTMADVEADVAAAGVPKKRTFKKFSFRGVDLDALLDMSTDELVKLFPARARRRFQRGLKRKPMALIKKLRKAKREAPPGEKPEPVRTHLRNMIIVPEMIGSIIGVYNGKTFNQVEIKPEMISHYLAEFSISYKPVKHGRPGIGATHSSRFIPLK</sequence>
<dbReference type="NCBIfam" id="TIGR01025">
    <property type="entry name" value="uS19_arch"/>
    <property type="match status" value="1"/>
</dbReference>
<dbReference type="EMBL" id="VIEB01000206">
    <property type="protein sequence ID" value="TQE00781.1"/>
    <property type="molecule type" value="Genomic_DNA"/>
</dbReference>
<evidence type="ECO:0000256" key="2">
    <source>
        <dbReference type="ARBA" id="ARBA00022980"/>
    </source>
</evidence>
<dbReference type="STRING" id="106549.A0A540MPR2"/>
<dbReference type="PANTHER" id="PTHR11880:SF2">
    <property type="entry name" value="SMALL RIBOSOMAL SUBUNIT PROTEIN US19"/>
    <property type="match status" value="1"/>
</dbReference>
<evidence type="ECO:0000313" key="5">
    <source>
        <dbReference type="EMBL" id="TQE00781.1"/>
    </source>
</evidence>
<protein>
    <recommendedName>
        <fullName evidence="7">40S ribosomal protein S15</fullName>
    </recommendedName>
</protein>
<dbReference type="PROSITE" id="PS00323">
    <property type="entry name" value="RIBOSOMAL_S19"/>
    <property type="match status" value="1"/>
</dbReference>